<keyword evidence="1" id="KW-0175">Coiled coil</keyword>
<dbReference type="Proteomes" id="UP000008810">
    <property type="component" value="Chromosome 3"/>
</dbReference>
<feature type="compositionally biased region" description="Basic and acidic residues" evidence="2">
    <location>
        <begin position="208"/>
        <end position="227"/>
    </location>
</feature>
<dbReference type="PANTHER" id="PTHR45125:SF3">
    <property type="entry name" value="NO-APICAL-MERISTEM-ASSOCIATED CARBOXY-TERMINAL DOMAIN PROTEIN"/>
    <property type="match status" value="1"/>
</dbReference>
<dbReference type="Gramene" id="PNT66063">
    <property type="protein sequence ID" value="PNT66063"/>
    <property type="gene ID" value="BRADI_3g06566v3"/>
</dbReference>
<dbReference type="EMBL" id="CM000882">
    <property type="protein sequence ID" value="PNT66063.1"/>
    <property type="molecule type" value="Genomic_DNA"/>
</dbReference>
<evidence type="ECO:0000313" key="4">
    <source>
        <dbReference type="EMBL" id="PNT66063.1"/>
    </source>
</evidence>
<reference evidence="4 5" key="1">
    <citation type="journal article" date="2010" name="Nature">
        <title>Genome sequencing and analysis of the model grass Brachypodium distachyon.</title>
        <authorList>
            <consortium name="International Brachypodium Initiative"/>
        </authorList>
    </citation>
    <scope>NUCLEOTIDE SEQUENCE [LARGE SCALE GENOMIC DNA]</scope>
    <source>
        <strain evidence="4 5">Bd21</strain>
    </source>
</reference>
<evidence type="ECO:0000259" key="3">
    <source>
        <dbReference type="Pfam" id="PF14303"/>
    </source>
</evidence>
<dbReference type="EnsemblPlants" id="PNT66063">
    <property type="protein sequence ID" value="PNT66063"/>
    <property type="gene ID" value="BRADI_3g06566v3"/>
</dbReference>
<dbReference type="PANTHER" id="PTHR45125">
    <property type="entry name" value="F21J9.4-RELATED"/>
    <property type="match status" value="1"/>
</dbReference>
<proteinExistence type="predicted"/>
<reference evidence="5" key="3">
    <citation type="submission" date="2018-08" db="UniProtKB">
        <authorList>
            <consortium name="EnsemblPlants"/>
        </authorList>
    </citation>
    <scope>IDENTIFICATION</scope>
    <source>
        <strain evidence="5">cv. Bd21</strain>
    </source>
</reference>
<organism evidence="4">
    <name type="scientific">Brachypodium distachyon</name>
    <name type="common">Purple false brome</name>
    <name type="synonym">Trachynia distachya</name>
    <dbReference type="NCBI Taxonomy" id="15368"/>
    <lineage>
        <taxon>Eukaryota</taxon>
        <taxon>Viridiplantae</taxon>
        <taxon>Streptophyta</taxon>
        <taxon>Embryophyta</taxon>
        <taxon>Tracheophyta</taxon>
        <taxon>Spermatophyta</taxon>
        <taxon>Magnoliopsida</taxon>
        <taxon>Liliopsida</taxon>
        <taxon>Poales</taxon>
        <taxon>Poaceae</taxon>
        <taxon>BOP clade</taxon>
        <taxon>Pooideae</taxon>
        <taxon>Stipodae</taxon>
        <taxon>Brachypodieae</taxon>
        <taxon>Brachypodium</taxon>
    </lineage>
</organism>
<feature type="region of interest" description="Disordered" evidence="2">
    <location>
        <begin position="159"/>
        <end position="227"/>
    </location>
</feature>
<evidence type="ECO:0000313" key="5">
    <source>
        <dbReference type="EnsemblPlants" id="PNT66063"/>
    </source>
</evidence>
<keyword evidence="6" id="KW-1185">Reference proteome</keyword>
<name>A0A2K2CVL3_BRADI</name>
<feature type="domain" description="No apical meristem-associated C-terminal" evidence="3">
    <location>
        <begin position="139"/>
        <end position="269"/>
    </location>
</feature>
<feature type="region of interest" description="Disordered" evidence="2">
    <location>
        <begin position="1"/>
        <end position="29"/>
    </location>
</feature>
<dbReference type="AlphaFoldDB" id="A0A2K2CVL3"/>
<feature type="compositionally biased region" description="Polar residues" evidence="2">
    <location>
        <begin position="1"/>
        <end position="10"/>
    </location>
</feature>
<feature type="non-terminal residue" evidence="4">
    <location>
        <position position="273"/>
    </location>
</feature>
<feature type="compositionally biased region" description="Acidic residues" evidence="2">
    <location>
        <begin position="178"/>
        <end position="188"/>
    </location>
</feature>
<accession>A0A2K2CVL3</accession>
<evidence type="ECO:0000256" key="2">
    <source>
        <dbReference type="SAM" id="MobiDB-lite"/>
    </source>
</evidence>
<reference evidence="4" key="2">
    <citation type="submission" date="2017-06" db="EMBL/GenBank/DDBJ databases">
        <title>WGS assembly of Brachypodium distachyon.</title>
        <authorList>
            <consortium name="The International Brachypodium Initiative"/>
            <person name="Lucas S."/>
            <person name="Harmon-Smith M."/>
            <person name="Lail K."/>
            <person name="Tice H."/>
            <person name="Grimwood J."/>
            <person name="Bruce D."/>
            <person name="Barry K."/>
            <person name="Shu S."/>
            <person name="Lindquist E."/>
            <person name="Wang M."/>
            <person name="Pitluck S."/>
            <person name="Vogel J.P."/>
            <person name="Garvin D.F."/>
            <person name="Mockler T.C."/>
            <person name="Schmutz J."/>
            <person name="Rokhsar D."/>
            <person name="Bevan M.W."/>
        </authorList>
    </citation>
    <scope>NUCLEOTIDE SEQUENCE</scope>
    <source>
        <strain evidence="4">Bd21</strain>
    </source>
</reference>
<evidence type="ECO:0000256" key="1">
    <source>
        <dbReference type="SAM" id="Coils"/>
    </source>
</evidence>
<dbReference type="STRING" id="15368.A0A2K2CVL3"/>
<sequence length="273" mass="30809">MTGGASQQNVLEEEGFVEETPKGRGGRQPNFTVEEDVALCLAWEAITLDAICGVEQTGNTYWSRIQDHFVRNKKAGYERSQGSLSHRWSTISDNCSKWSSGEEQVERLNPSGANAQDRTNIAQQRYKELMVTKGGKPGKAFSLFHCQDLLKHCEKWKTKGNDIPNRRKSSHSSSPDVENVDESDDSDEDGKRSPTPISVAKNKRPLGRKAEKEKAKKGGDPSYKEGLEMTVSIRRDLAAERKQDNITRWQELKEIEERRVAAIERKAAMTEKR</sequence>
<dbReference type="Pfam" id="PF14303">
    <property type="entry name" value="NAM-associated"/>
    <property type="match status" value="1"/>
</dbReference>
<dbReference type="InterPro" id="IPR029466">
    <property type="entry name" value="NAM-associated_C"/>
</dbReference>
<feature type="coiled-coil region" evidence="1">
    <location>
        <begin position="239"/>
        <end position="273"/>
    </location>
</feature>
<gene>
    <name evidence="4" type="ORF">BRADI_3g06566v3</name>
</gene>
<dbReference type="InParanoid" id="A0A2K2CVL3"/>
<protein>
    <recommendedName>
        <fullName evidence="3">No apical meristem-associated C-terminal domain-containing protein</fullName>
    </recommendedName>
</protein>
<dbReference type="OrthoDB" id="682568at2759"/>
<evidence type="ECO:0000313" key="6">
    <source>
        <dbReference type="Proteomes" id="UP000008810"/>
    </source>
</evidence>